<evidence type="ECO:0000313" key="1">
    <source>
        <dbReference type="EMBL" id="PTF52938.1"/>
    </source>
</evidence>
<dbReference type="EMBL" id="PYZR01000504">
    <property type="protein sequence ID" value="PTF52938.1"/>
    <property type="molecule type" value="Genomic_DNA"/>
</dbReference>
<sequence>LVALFAVVLKELFDKRIKTEVDVATELDLPVLGAIQKFK</sequence>
<comment type="caution">
    <text evidence="1">The sequence shown here is derived from an EMBL/GenBank/DDBJ whole genome shotgun (WGS) entry which is preliminary data.</text>
</comment>
<feature type="non-terminal residue" evidence="1">
    <location>
        <position position="1"/>
    </location>
</feature>
<organism evidence="1 2">
    <name type="scientific">Staphylococcus cohnii</name>
    <dbReference type="NCBI Taxonomy" id="29382"/>
    <lineage>
        <taxon>Bacteria</taxon>
        <taxon>Bacillati</taxon>
        <taxon>Bacillota</taxon>
        <taxon>Bacilli</taxon>
        <taxon>Bacillales</taxon>
        <taxon>Staphylococcaceae</taxon>
        <taxon>Staphylococcus</taxon>
        <taxon>Staphylococcus cohnii species complex</taxon>
    </lineage>
</organism>
<evidence type="ECO:0000313" key="2">
    <source>
        <dbReference type="Proteomes" id="UP000241208"/>
    </source>
</evidence>
<dbReference type="Proteomes" id="UP000241208">
    <property type="component" value="Unassembled WGS sequence"/>
</dbReference>
<proteinExistence type="predicted"/>
<gene>
    <name evidence="1" type="ORF">BUY34_14410</name>
</gene>
<protein>
    <submittedName>
        <fullName evidence="1">Capsule biosynthesis protein CapA</fullName>
    </submittedName>
</protein>
<name>A0A2T4LK92_9STAP</name>
<accession>A0A2T4LK92</accession>
<dbReference type="AlphaFoldDB" id="A0A2T4LK92"/>
<reference evidence="1 2" key="1">
    <citation type="journal article" date="2016" name="Front. Microbiol.">
        <title>Comprehensive Phylogenetic Analysis of Bovine Non-aureus Staphylococci Species Based on Whole-Genome Sequencing.</title>
        <authorList>
            <person name="Naushad S."/>
            <person name="Barkema H.W."/>
            <person name="Luby C."/>
            <person name="Condas L.A."/>
            <person name="Nobrega D.B."/>
            <person name="Carson D.A."/>
            <person name="De Buck J."/>
        </authorList>
    </citation>
    <scope>NUCLEOTIDE SEQUENCE [LARGE SCALE GENOMIC DNA]</scope>
    <source>
        <strain evidence="1 2">SNUC 3829</strain>
    </source>
</reference>